<dbReference type="EMBL" id="AP011532">
    <property type="protein sequence ID" value="BAI61748.1"/>
    <property type="molecule type" value="Genomic_DNA"/>
</dbReference>
<evidence type="ECO:0000256" key="5">
    <source>
        <dbReference type="SAM" id="Phobius"/>
    </source>
</evidence>
<dbReference type="InterPro" id="IPR006603">
    <property type="entry name" value="PQ-loop_rpt"/>
</dbReference>
<feature type="transmembrane region" description="Helical" evidence="5">
    <location>
        <begin position="6"/>
        <end position="26"/>
    </location>
</feature>
<dbReference type="eggNOG" id="arCOG05022">
    <property type="taxonomic scope" value="Archaea"/>
</dbReference>
<accession>D1YZ76</accession>
<dbReference type="Gene3D" id="1.20.1280.290">
    <property type="match status" value="1"/>
</dbReference>
<dbReference type="OrthoDB" id="146108at2157"/>
<organism evidence="6 7">
    <name type="scientific">Methanocella paludicola (strain DSM 17711 / JCM 13418 / NBRC 101707 / SANAE)</name>
    <dbReference type="NCBI Taxonomy" id="304371"/>
    <lineage>
        <taxon>Archaea</taxon>
        <taxon>Methanobacteriati</taxon>
        <taxon>Methanobacteriota</taxon>
        <taxon>Stenosarchaea group</taxon>
        <taxon>Methanomicrobia</taxon>
        <taxon>Methanocellales</taxon>
        <taxon>Methanocellaceae</taxon>
        <taxon>Methanocella</taxon>
    </lineage>
</organism>
<dbReference type="STRING" id="304371.MCP_1676"/>
<reference evidence="7" key="3">
    <citation type="journal article" date="2011" name="PLoS ONE">
        <title>Genome sequence of a mesophilic hydrogenotrophic methanogen Methanocella paludicola, the first cultivated representative of the order Methanocellales.</title>
        <authorList>
            <person name="Sakai S."/>
            <person name="Takaki Y."/>
            <person name="Shimamura S."/>
            <person name="Sekine M."/>
            <person name="Tajima T."/>
            <person name="Kosugi H."/>
            <person name="Ichikawa N."/>
            <person name="Tasumi E."/>
            <person name="Hiraki A.T."/>
            <person name="Shimizu A."/>
            <person name="Kato Y."/>
            <person name="Nishiko R."/>
            <person name="Mori K."/>
            <person name="Fujita N."/>
            <person name="Imachi H."/>
            <person name="Takai K."/>
        </authorList>
    </citation>
    <scope>NUCLEOTIDE SEQUENCE [LARGE SCALE GENOMIC DNA]</scope>
    <source>
        <strain evidence="7">DSM 17711 / JCM 13418 / NBRC 101707 / SANAE</strain>
    </source>
</reference>
<proteinExistence type="predicted"/>
<evidence type="ECO:0000256" key="3">
    <source>
        <dbReference type="ARBA" id="ARBA00022989"/>
    </source>
</evidence>
<feature type="transmembrane region" description="Helical" evidence="5">
    <location>
        <begin position="38"/>
        <end position="57"/>
    </location>
</feature>
<reference evidence="6 7" key="1">
    <citation type="journal article" date="2007" name="Appl. Environ. Microbiol.">
        <title>Isolation of key methanogens for global methane emission from rice paddy fields: a novel isolate affiliated with the clone cluster rice cluster I.</title>
        <authorList>
            <person name="Sakai S."/>
            <person name="Imachi H."/>
            <person name="Sekiguchi Y."/>
            <person name="Ohashi A."/>
            <person name="Harada H."/>
            <person name="Kamagata Y."/>
        </authorList>
    </citation>
    <scope>NUCLEOTIDE SEQUENCE [LARGE SCALE GENOMIC DNA]</scope>
    <source>
        <strain evidence="7">DSM 17711 / JCM 13418 / NBRC 101707 / SANAE</strain>
    </source>
</reference>
<evidence type="ECO:0000256" key="4">
    <source>
        <dbReference type="ARBA" id="ARBA00023136"/>
    </source>
</evidence>
<keyword evidence="3 5" id="KW-1133">Transmembrane helix</keyword>
<keyword evidence="7" id="KW-1185">Reference proteome</keyword>
<dbReference type="AlphaFoldDB" id="D1YZ76"/>
<evidence type="ECO:0000313" key="6">
    <source>
        <dbReference type="EMBL" id="BAI61748.1"/>
    </source>
</evidence>
<evidence type="ECO:0000256" key="2">
    <source>
        <dbReference type="ARBA" id="ARBA00022692"/>
    </source>
</evidence>
<keyword evidence="2 5" id="KW-0812">Transmembrane</keyword>
<dbReference type="InParanoid" id="D1YZ76"/>
<dbReference type="Proteomes" id="UP000001882">
    <property type="component" value="Chromosome"/>
</dbReference>
<sequence length="96" mass="10928">MVVLELTVFGIIGSILLSFSFLPQCYRLLSTKSAKDISIYYMMVLVAGSFCLTVYGYGIRDPIVFILNLYATLANCELMMLKVYYDRRNMPSMQAN</sequence>
<dbReference type="RefSeq" id="WP_012900427.1">
    <property type="nucleotide sequence ID" value="NC_013665.1"/>
</dbReference>
<dbReference type="KEGG" id="mpd:MCP_1676"/>
<keyword evidence="4 5" id="KW-0472">Membrane</keyword>
<evidence type="ECO:0000256" key="1">
    <source>
        <dbReference type="ARBA" id="ARBA00004141"/>
    </source>
</evidence>
<dbReference type="GeneID" id="8681585"/>
<protein>
    <recommendedName>
        <fullName evidence="8">PQ loop repeat protein</fullName>
    </recommendedName>
</protein>
<evidence type="ECO:0000313" key="7">
    <source>
        <dbReference type="Proteomes" id="UP000001882"/>
    </source>
</evidence>
<reference evidence="6 7" key="2">
    <citation type="journal article" date="2008" name="Int. J. Syst. Evol. Microbiol.">
        <title>Methanocella paludicola gen. nov., sp. nov., a methane-producing archaeon, the first isolate of the lineage 'Rice Cluster I', and proposal of the new archaeal order Methanocellales ord. nov.</title>
        <authorList>
            <person name="Sakai S."/>
            <person name="Imachi H."/>
            <person name="Hanada S."/>
            <person name="Ohashi A."/>
            <person name="Harada H."/>
            <person name="Kamagata Y."/>
        </authorList>
    </citation>
    <scope>NUCLEOTIDE SEQUENCE [LARGE SCALE GENOMIC DNA]</scope>
    <source>
        <strain evidence="7">DSM 17711 / JCM 13418 / NBRC 101707 / SANAE</strain>
    </source>
</reference>
<feature type="transmembrane region" description="Helical" evidence="5">
    <location>
        <begin position="63"/>
        <end position="85"/>
    </location>
</feature>
<gene>
    <name evidence="6" type="ordered locus">MCP_1676</name>
</gene>
<dbReference type="Pfam" id="PF04193">
    <property type="entry name" value="PQ-loop"/>
    <property type="match status" value="1"/>
</dbReference>
<dbReference type="GO" id="GO:0016020">
    <property type="term" value="C:membrane"/>
    <property type="evidence" value="ECO:0007669"/>
    <property type="project" value="UniProtKB-SubCell"/>
</dbReference>
<comment type="subcellular location">
    <subcellularLocation>
        <location evidence="1">Membrane</location>
        <topology evidence="1">Multi-pass membrane protein</topology>
    </subcellularLocation>
</comment>
<evidence type="ECO:0008006" key="8">
    <source>
        <dbReference type="Google" id="ProtNLM"/>
    </source>
</evidence>
<name>D1YZ76_METPS</name>